<comment type="similarity">
    <text evidence="2">Belongs to the ABC transporter superfamily. ABCD family. Peroxisomal fatty acyl CoA transporter (TC 3.A.1.203) subfamily.</text>
</comment>
<feature type="domain" description="ABC transmembrane type-1" evidence="10">
    <location>
        <begin position="95"/>
        <end position="325"/>
    </location>
</feature>
<dbReference type="OrthoDB" id="422637at2759"/>
<sequence>MSTIFSKLLTSPEELIPSNLTKTQKYSCIVGAVALTAYLSRRKNAKGRENSGVDVKSSKVAVNRQFLQHMRMLLRIMIPKLASVQTVLFLTHTQALLLKTLLSIYVAALEGTIIKEIVSRNVPTFFKLLLKWFLVAIPACFLNSSISYLEKQLSLSFRNRLVQRAYKEYFDNQVYYRVGNLDTRLQNPDHCLTEDITTFTNSVSRLYSDMMKPIFDMILVTMTLIRRAKSIGGNPLPSTLLSLTTIFLTSRILKALSPKFGQLAASESELKAKLRHCHSRIVTNSEEIAFYGGAEIEKGILEGAYKAETSKSKAIYWAKLWYSVVEQYLMKYTWAGAGMLVIAMPILSAKGFDKKGGVASLTQYYMTTKNLTLTGSDALERMFSSYKDVQQLAGYASRVSNIFNVFTDVAGGKYCRESCEAQQEGTLHFGIAKETPFSIIELKGVDVVTPTGDVIVRNMDLLVEPGMHLLITGPNGCGKSSLFRILSGLWPVYGGTLSRPPVTSLYYIPQRPYMSLGNLREQVIYPDTYGTMIRKGITDSDLCDILEKVRLAYIVGREGGWDSTRDWQDVLSGGEKQRIGLARLFYHKPRFALLDECTSAVSMDVEDSIYSLLVSSNISLLTISHRPSLFKHHTHILRFYGGGEWSFDKIDLSKELLTNVGE</sequence>
<dbReference type="EMBL" id="CAJVCH010306327">
    <property type="protein sequence ID" value="CAG7785886.1"/>
    <property type="molecule type" value="Genomic_DNA"/>
</dbReference>
<proteinExistence type="inferred from homology"/>
<dbReference type="InterPro" id="IPR003593">
    <property type="entry name" value="AAA+_ATPase"/>
</dbReference>
<dbReference type="GO" id="GO:0042760">
    <property type="term" value="P:very long-chain fatty acid catabolic process"/>
    <property type="evidence" value="ECO:0007669"/>
    <property type="project" value="TreeGrafter"/>
</dbReference>
<dbReference type="InterPro" id="IPR003439">
    <property type="entry name" value="ABC_transporter-like_ATP-bd"/>
</dbReference>
<dbReference type="GO" id="GO:0005324">
    <property type="term" value="F:long-chain fatty acid transmembrane transporter activity"/>
    <property type="evidence" value="ECO:0007669"/>
    <property type="project" value="TreeGrafter"/>
</dbReference>
<protein>
    <submittedName>
        <fullName evidence="11">Uncharacterized protein</fullName>
    </submittedName>
</protein>
<dbReference type="GO" id="GO:0007031">
    <property type="term" value="P:peroxisome organization"/>
    <property type="evidence" value="ECO:0007669"/>
    <property type="project" value="TreeGrafter"/>
</dbReference>
<dbReference type="GO" id="GO:0005524">
    <property type="term" value="F:ATP binding"/>
    <property type="evidence" value="ECO:0007669"/>
    <property type="project" value="UniProtKB-KW"/>
</dbReference>
<keyword evidence="6" id="KW-0067">ATP-binding</keyword>
<keyword evidence="4" id="KW-0812">Transmembrane</keyword>
<dbReference type="GO" id="GO:0006635">
    <property type="term" value="P:fatty acid beta-oxidation"/>
    <property type="evidence" value="ECO:0007669"/>
    <property type="project" value="TreeGrafter"/>
</dbReference>
<evidence type="ECO:0000259" key="10">
    <source>
        <dbReference type="PROSITE" id="PS50929"/>
    </source>
</evidence>
<dbReference type="GO" id="GO:0005778">
    <property type="term" value="C:peroxisomal membrane"/>
    <property type="evidence" value="ECO:0007669"/>
    <property type="project" value="UniProtKB-SubCell"/>
</dbReference>
<keyword evidence="5" id="KW-0547">Nucleotide-binding</keyword>
<dbReference type="Pfam" id="PF06472">
    <property type="entry name" value="ABC_membrane_2"/>
    <property type="match status" value="1"/>
</dbReference>
<dbReference type="InterPro" id="IPR011527">
    <property type="entry name" value="ABC1_TM_dom"/>
</dbReference>
<dbReference type="Proteomes" id="UP000708208">
    <property type="component" value="Unassembled WGS sequence"/>
</dbReference>
<dbReference type="PANTHER" id="PTHR11384">
    <property type="entry name" value="ATP-BINDING CASSETTE, SUB-FAMILY D MEMBER"/>
    <property type="match status" value="1"/>
</dbReference>
<accession>A0A8J2KGW5</accession>
<keyword evidence="7" id="KW-1133">Transmembrane helix</keyword>
<name>A0A8J2KGW5_9HEXA</name>
<comment type="caution">
    <text evidence="11">The sequence shown here is derived from an EMBL/GenBank/DDBJ whole genome shotgun (WGS) entry which is preliminary data.</text>
</comment>
<evidence type="ECO:0000256" key="6">
    <source>
        <dbReference type="ARBA" id="ARBA00022840"/>
    </source>
</evidence>
<evidence type="ECO:0000256" key="8">
    <source>
        <dbReference type="ARBA" id="ARBA00023136"/>
    </source>
</evidence>
<evidence type="ECO:0000313" key="11">
    <source>
        <dbReference type="EMBL" id="CAG7785886.1"/>
    </source>
</evidence>
<dbReference type="InterPro" id="IPR050835">
    <property type="entry name" value="ABC_transporter_sub-D"/>
</dbReference>
<dbReference type="PROSITE" id="PS00211">
    <property type="entry name" value="ABC_TRANSPORTER_1"/>
    <property type="match status" value="1"/>
</dbReference>
<dbReference type="GO" id="GO:0140359">
    <property type="term" value="F:ABC-type transporter activity"/>
    <property type="evidence" value="ECO:0007669"/>
    <property type="project" value="InterPro"/>
</dbReference>
<dbReference type="PANTHER" id="PTHR11384:SF67">
    <property type="entry name" value="ATP-BINDING CASSETTE SUB-FAMILY D MEMBER 1"/>
    <property type="match status" value="1"/>
</dbReference>
<dbReference type="InterPro" id="IPR017871">
    <property type="entry name" value="ABC_transporter-like_CS"/>
</dbReference>
<dbReference type="PROSITE" id="PS50893">
    <property type="entry name" value="ABC_TRANSPORTER_2"/>
    <property type="match status" value="1"/>
</dbReference>
<evidence type="ECO:0000256" key="7">
    <source>
        <dbReference type="ARBA" id="ARBA00022989"/>
    </source>
</evidence>
<dbReference type="CDD" id="cd03223">
    <property type="entry name" value="ABCD_peroxisomal_ALDP"/>
    <property type="match status" value="1"/>
</dbReference>
<dbReference type="GO" id="GO:0015910">
    <property type="term" value="P:long-chain fatty acid import into peroxisome"/>
    <property type="evidence" value="ECO:0007669"/>
    <property type="project" value="TreeGrafter"/>
</dbReference>
<dbReference type="GO" id="GO:0016887">
    <property type="term" value="F:ATP hydrolysis activity"/>
    <property type="evidence" value="ECO:0007669"/>
    <property type="project" value="InterPro"/>
</dbReference>
<dbReference type="AlphaFoldDB" id="A0A8J2KGW5"/>
<keyword evidence="8" id="KW-0472">Membrane</keyword>
<gene>
    <name evidence="11" type="ORF">AFUS01_LOCUS24482</name>
</gene>
<reference evidence="11" key="1">
    <citation type="submission" date="2021-06" db="EMBL/GenBank/DDBJ databases">
        <authorList>
            <person name="Hodson N. C."/>
            <person name="Mongue J. A."/>
            <person name="Jaron S. K."/>
        </authorList>
    </citation>
    <scope>NUCLEOTIDE SEQUENCE</scope>
</reference>
<organism evidence="11 12">
    <name type="scientific">Allacma fusca</name>
    <dbReference type="NCBI Taxonomy" id="39272"/>
    <lineage>
        <taxon>Eukaryota</taxon>
        <taxon>Metazoa</taxon>
        <taxon>Ecdysozoa</taxon>
        <taxon>Arthropoda</taxon>
        <taxon>Hexapoda</taxon>
        <taxon>Collembola</taxon>
        <taxon>Symphypleona</taxon>
        <taxon>Sminthuridae</taxon>
        <taxon>Allacma</taxon>
    </lineage>
</organism>
<evidence type="ECO:0000256" key="4">
    <source>
        <dbReference type="ARBA" id="ARBA00022692"/>
    </source>
</evidence>
<evidence type="ECO:0000256" key="5">
    <source>
        <dbReference type="ARBA" id="ARBA00022741"/>
    </source>
</evidence>
<dbReference type="FunFam" id="3.40.50.300:FF:000636">
    <property type="entry name" value="ATP-binding cassette sub-family D member 3"/>
    <property type="match status" value="1"/>
</dbReference>
<keyword evidence="12" id="KW-1185">Reference proteome</keyword>
<keyword evidence="3" id="KW-0813">Transport</keyword>
<comment type="subcellular location">
    <subcellularLocation>
        <location evidence="1">Peroxisome membrane</location>
        <topology evidence="1">Multi-pass membrane protein</topology>
    </subcellularLocation>
</comment>
<dbReference type="Pfam" id="PF00005">
    <property type="entry name" value="ABC_tran"/>
    <property type="match status" value="1"/>
</dbReference>
<evidence type="ECO:0000256" key="3">
    <source>
        <dbReference type="ARBA" id="ARBA00022448"/>
    </source>
</evidence>
<dbReference type="SMART" id="SM00382">
    <property type="entry name" value="AAA"/>
    <property type="match status" value="1"/>
</dbReference>
<feature type="domain" description="ABC transporter" evidence="9">
    <location>
        <begin position="440"/>
        <end position="660"/>
    </location>
</feature>
<dbReference type="PROSITE" id="PS50929">
    <property type="entry name" value="ABC_TM1F"/>
    <property type="match status" value="1"/>
</dbReference>
<evidence type="ECO:0000256" key="2">
    <source>
        <dbReference type="ARBA" id="ARBA00008575"/>
    </source>
</evidence>
<evidence type="ECO:0000256" key="1">
    <source>
        <dbReference type="ARBA" id="ARBA00004585"/>
    </source>
</evidence>
<evidence type="ECO:0000259" key="9">
    <source>
        <dbReference type="PROSITE" id="PS50893"/>
    </source>
</evidence>
<evidence type="ECO:0000313" key="12">
    <source>
        <dbReference type="Proteomes" id="UP000708208"/>
    </source>
</evidence>